<organism evidence="18 19">
    <name type="scientific">Cellulomonas rhizosphaerae</name>
    <dbReference type="NCBI Taxonomy" id="2293719"/>
    <lineage>
        <taxon>Bacteria</taxon>
        <taxon>Bacillati</taxon>
        <taxon>Actinomycetota</taxon>
        <taxon>Actinomycetes</taxon>
        <taxon>Micrococcales</taxon>
        <taxon>Cellulomonadaceae</taxon>
        <taxon>Cellulomonas</taxon>
    </lineage>
</organism>
<dbReference type="GO" id="GO:0016020">
    <property type="term" value="C:membrane"/>
    <property type="evidence" value="ECO:0007669"/>
    <property type="project" value="UniProtKB-SubCell"/>
</dbReference>
<dbReference type="RefSeq" id="WP_118767357.1">
    <property type="nucleotide sequence ID" value="NZ_QWKP01000196.1"/>
</dbReference>
<feature type="transmembrane region" description="Helical" evidence="16">
    <location>
        <begin position="104"/>
        <end position="121"/>
    </location>
</feature>
<sequence>MHPDTPRRKRRTALRMAGLAAVVAVALSGCSAEVQRGWLPGNSDNEITDQTGRIVNLWVGSWIAALIVGLITWGLMLWCVAVYRKRKDDNVLPVQLRYHVPLEFMYVVLPIVMVGVLFYYTNRDVTAIQDTSTPTKNHVEVIGKQWSWDFNYLDDDAYETGQHAQDVGAAGTGVLKDQVTLWLPVNESTRFTLESRDVIHSFWVPAFLYKMDMIPGKTNSFQLTPKVIGNYEGKCAELCGEYHSSMLFNVNVVSREDYDKHIAELKAKGQEGSLGLEYSRLQDLESATQEGND</sequence>
<evidence type="ECO:0000256" key="13">
    <source>
        <dbReference type="ARBA" id="ARBA00024688"/>
    </source>
</evidence>
<dbReference type="Proteomes" id="UP000283374">
    <property type="component" value="Unassembled WGS sequence"/>
</dbReference>
<evidence type="ECO:0000256" key="10">
    <source>
        <dbReference type="ARBA" id="ARBA00022989"/>
    </source>
</evidence>
<keyword evidence="11" id="KW-0186">Copper</keyword>
<name>A0A413RL89_9CELL</name>
<reference evidence="18 19" key="1">
    <citation type="submission" date="2018-08" db="EMBL/GenBank/DDBJ databases">
        <title>Cellulomonas rhizosphaerae sp. nov., a novel actinomycete isolated from soil.</title>
        <authorList>
            <person name="Tian Y."/>
        </authorList>
    </citation>
    <scope>NUCLEOTIDE SEQUENCE [LARGE SCALE GENOMIC DNA]</scope>
    <source>
        <strain evidence="18 19">NEAU-TCZ24</strain>
    </source>
</reference>
<evidence type="ECO:0000313" key="18">
    <source>
        <dbReference type="EMBL" id="RHA40308.1"/>
    </source>
</evidence>
<keyword evidence="6 16" id="KW-0812">Transmembrane</keyword>
<dbReference type="Pfam" id="PF00116">
    <property type="entry name" value="COX2"/>
    <property type="match status" value="1"/>
</dbReference>
<evidence type="ECO:0000256" key="4">
    <source>
        <dbReference type="ARBA" id="ARBA00022448"/>
    </source>
</evidence>
<dbReference type="CDD" id="cd13919">
    <property type="entry name" value="CuRO_HCO_II_like_5"/>
    <property type="match status" value="1"/>
</dbReference>
<dbReference type="InterPro" id="IPR002429">
    <property type="entry name" value="CcO_II-like_C"/>
</dbReference>
<keyword evidence="12 16" id="KW-0472">Membrane</keyword>
<evidence type="ECO:0000256" key="11">
    <source>
        <dbReference type="ARBA" id="ARBA00023008"/>
    </source>
</evidence>
<dbReference type="EMBL" id="QWKP01000196">
    <property type="protein sequence ID" value="RHA40308.1"/>
    <property type="molecule type" value="Genomic_DNA"/>
</dbReference>
<keyword evidence="10 16" id="KW-1133">Transmembrane helix</keyword>
<dbReference type="InterPro" id="IPR001505">
    <property type="entry name" value="Copper_CuA"/>
</dbReference>
<evidence type="ECO:0000256" key="2">
    <source>
        <dbReference type="ARBA" id="ARBA00007866"/>
    </source>
</evidence>
<evidence type="ECO:0000256" key="1">
    <source>
        <dbReference type="ARBA" id="ARBA00004141"/>
    </source>
</evidence>
<evidence type="ECO:0000313" key="19">
    <source>
        <dbReference type="Proteomes" id="UP000283374"/>
    </source>
</evidence>
<dbReference type="AlphaFoldDB" id="A0A413RL89"/>
<dbReference type="PANTHER" id="PTHR22888">
    <property type="entry name" value="CYTOCHROME C OXIDASE, SUBUNIT II"/>
    <property type="match status" value="1"/>
</dbReference>
<comment type="similarity">
    <text evidence="2">Belongs to the cytochrome c oxidase subunit 2 family.</text>
</comment>
<dbReference type="PROSITE" id="PS51257">
    <property type="entry name" value="PROKAR_LIPOPROTEIN"/>
    <property type="match status" value="1"/>
</dbReference>
<evidence type="ECO:0000256" key="16">
    <source>
        <dbReference type="SAM" id="Phobius"/>
    </source>
</evidence>
<evidence type="ECO:0000256" key="6">
    <source>
        <dbReference type="ARBA" id="ARBA00022692"/>
    </source>
</evidence>
<feature type="transmembrane region" description="Helical" evidence="16">
    <location>
        <begin position="56"/>
        <end position="83"/>
    </location>
</feature>
<dbReference type="InterPro" id="IPR036257">
    <property type="entry name" value="Cyt_c_oxidase_su2_TM_sf"/>
</dbReference>
<dbReference type="PANTHER" id="PTHR22888:SF9">
    <property type="entry name" value="CYTOCHROME C OXIDASE SUBUNIT 2"/>
    <property type="match status" value="1"/>
</dbReference>
<dbReference type="GO" id="GO:0042773">
    <property type="term" value="P:ATP synthesis coupled electron transport"/>
    <property type="evidence" value="ECO:0007669"/>
    <property type="project" value="TreeGrafter"/>
</dbReference>
<dbReference type="NCBIfam" id="TIGR02866">
    <property type="entry name" value="CoxB"/>
    <property type="match status" value="1"/>
</dbReference>
<evidence type="ECO:0000256" key="14">
    <source>
        <dbReference type="ARBA" id="ARBA00031399"/>
    </source>
</evidence>
<dbReference type="GO" id="GO:0016491">
    <property type="term" value="F:oxidoreductase activity"/>
    <property type="evidence" value="ECO:0007669"/>
    <property type="project" value="UniProtKB-KW"/>
</dbReference>
<comment type="catalytic activity">
    <reaction evidence="15">
        <text>4 Fe(II)-[cytochrome c] + O2 + 8 H(+)(in) = 4 Fe(III)-[cytochrome c] + 2 H2O + 4 H(+)(out)</text>
        <dbReference type="Rhea" id="RHEA:11436"/>
        <dbReference type="Rhea" id="RHEA-COMP:10350"/>
        <dbReference type="Rhea" id="RHEA-COMP:14399"/>
        <dbReference type="ChEBI" id="CHEBI:15377"/>
        <dbReference type="ChEBI" id="CHEBI:15378"/>
        <dbReference type="ChEBI" id="CHEBI:15379"/>
        <dbReference type="ChEBI" id="CHEBI:29033"/>
        <dbReference type="ChEBI" id="CHEBI:29034"/>
        <dbReference type="EC" id="7.1.1.9"/>
    </reaction>
</comment>
<keyword evidence="7" id="KW-0479">Metal-binding</keyword>
<accession>A0A413RL89</accession>
<keyword evidence="18" id="KW-0560">Oxidoreductase</keyword>
<dbReference type="InterPro" id="IPR014222">
    <property type="entry name" value="Cyt_c_oxidase_su2"/>
</dbReference>
<evidence type="ECO:0000256" key="9">
    <source>
        <dbReference type="ARBA" id="ARBA00022982"/>
    </source>
</evidence>
<comment type="subcellular location">
    <subcellularLocation>
        <location evidence="1">Membrane</location>
        <topology evidence="1">Multi-pass membrane protein</topology>
    </subcellularLocation>
</comment>
<dbReference type="PRINTS" id="PR01166">
    <property type="entry name" value="CYCOXIDASEII"/>
</dbReference>
<comment type="function">
    <text evidence="13">Subunits I and II form the functional core of the enzyme complex. Electrons originating in cytochrome c are transferred via heme a and Cu(A) to the binuclear center formed by heme a3 and Cu(B).</text>
</comment>
<evidence type="ECO:0000256" key="7">
    <source>
        <dbReference type="ARBA" id="ARBA00022723"/>
    </source>
</evidence>
<gene>
    <name evidence="18" type="primary">coxB</name>
    <name evidence="18" type="ORF">D1825_10400</name>
</gene>
<evidence type="ECO:0000256" key="12">
    <source>
        <dbReference type="ARBA" id="ARBA00023136"/>
    </source>
</evidence>
<evidence type="ECO:0000256" key="8">
    <source>
        <dbReference type="ARBA" id="ARBA00022967"/>
    </source>
</evidence>
<dbReference type="InterPro" id="IPR008972">
    <property type="entry name" value="Cupredoxin"/>
</dbReference>
<evidence type="ECO:0000256" key="5">
    <source>
        <dbReference type="ARBA" id="ARBA00022660"/>
    </source>
</evidence>
<protein>
    <recommendedName>
        <fullName evidence="3">cytochrome-c oxidase</fullName>
        <ecNumber evidence="3">7.1.1.9</ecNumber>
    </recommendedName>
    <alternativeName>
        <fullName evidence="14">Cytochrome aa3 subunit 2</fullName>
    </alternativeName>
</protein>
<dbReference type="OrthoDB" id="9781261at2"/>
<proteinExistence type="inferred from homology"/>
<keyword evidence="19" id="KW-1185">Reference proteome</keyword>
<dbReference type="GO" id="GO:0004129">
    <property type="term" value="F:cytochrome-c oxidase activity"/>
    <property type="evidence" value="ECO:0007669"/>
    <property type="project" value="UniProtKB-EC"/>
</dbReference>
<keyword evidence="5" id="KW-0679">Respiratory chain</keyword>
<dbReference type="PROSITE" id="PS00078">
    <property type="entry name" value="COX2"/>
    <property type="match status" value="1"/>
</dbReference>
<dbReference type="SUPFAM" id="SSF49503">
    <property type="entry name" value="Cupredoxins"/>
    <property type="match status" value="1"/>
</dbReference>
<dbReference type="GO" id="GO:0005507">
    <property type="term" value="F:copper ion binding"/>
    <property type="evidence" value="ECO:0007669"/>
    <property type="project" value="InterPro"/>
</dbReference>
<dbReference type="Gene3D" id="2.60.40.420">
    <property type="entry name" value="Cupredoxins - blue copper proteins"/>
    <property type="match status" value="1"/>
</dbReference>
<evidence type="ECO:0000259" key="17">
    <source>
        <dbReference type="PROSITE" id="PS50857"/>
    </source>
</evidence>
<dbReference type="EC" id="7.1.1.9" evidence="3"/>
<keyword evidence="4" id="KW-0813">Transport</keyword>
<evidence type="ECO:0000256" key="3">
    <source>
        <dbReference type="ARBA" id="ARBA00012949"/>
    </source>
</evidence>
<dbReference type="Gene3D" id="1.10.287.90">
    <property type="match status" value="1"/>
</dbReference>
<feature type="domain" description="Cytochrome oxidase subunit II copper A binding" evidence="17">
    <location>
        <begin position="134"/>
        <end position="264"/>
    </location>
</feature>
<dbReference type="InterPro" id="IPR045187">
    <property type="entry name" value="CcO_II"/>
</dbReference>
<dbReference type="SUPFAM" id="SSF81464">
    <property type="entry name" value="Cytochrome c oxidase subunit II-like, transmembrane region"/>
    <property type="match status" value="1"/>
</dbReference>
<keyword evidence="8" id="KW-1278">Translocase</keyword>
<dbReference type="PROSITE" id="PS50857">
    <property type="entry name" value="COX2_CUA"/>
    <property type="match status" value="1"/>
</dbReference>
<comment type="caution">
    <text evidence="18">The sequence shown here is derived from an EMBL/GenBank/DDBJ whole genome shotgun (WGS) entry which is preliminary data.</text>
</comment>
<evidence type="ECO:0000256" key="15">
    <source>
        <dbReference type="ARBA" id="ARBA00047816"/>
    </source>
</evidence>
<keyword evidence="9" id="KW-0249">Electron transport</keyword>